<dbReference type="Proteomes" id="UP000215002">
    <property type="component" value="Chromosome"/>
</dbReference>
<dbReference type="GO" id="GO:0044718">
    <property type="term" value="P:siderophore transmembrane transport"/>
    <property type="evidence" value="ECO:0007669"/>
    <property type="project" value="TreeGrafter"/>
</dbReference>
<evidence type="ECO:0000256" key="9">
    <source>
        <dbReference type="ARBA" id="ARBA00023237"/>
    </source>
</evidence>
<dbReference type="Pfam" id="PF13715">
    <property type="entry name" value="CarbopepD_reg_2"/>
    <property type="match status" value="1"/>
</dbReference>
<evidence type="ECO:0000256" key="4">
    <source>
        <dbReference type="ARBA" id="ARBA00022692"/>
    </source>
</evidence>
<evidence type="ECO:0000256" key="7">
    <source>
        <dbReference type="ARBA" id="ARBA00023136"/>
    </source>
</evidence>
<feature type="domain" description="TonB-dependent receptor-like beta-barrel" evidence="12">
    <location>
        <begin position="248"/>
        <end position="791"/>
    </location>
</feature>
<dbReference type="SUPFAM" id="SSF56935">
    <property type="entry name" value="Porins"/>
    <property type="match status" value="1"/>
</dbReference>
<evidence type="ECO:0000256" key="10">
    <source>
        <dbReference type="PROSITE-ProRule" id="PRU01360"/>
    </source>
</evidence>
<dbReference type="GO" id="GO:0009279">
    <property type="term" value="C:cell outer membrane"/>
    <property type="evidence" value="ECO:0007669"/>
    <property type="project" value="UniProtKB-SubCell"/>
</dbReference>
<dbReference type="EMBL" id="CP022743">
    <property type="protein sequence ID" value="ASU32662.1"/>
    <property type="molecule type" value="Genomic_DNA"/>
</dbReference>
<evidence type="ECO:0000256" key="2">
    <source>
        <dbReference type="ARBA" id="ARBA00022448"/>
    </source>
</evidence>
<dbReference type="PANTHER" id="PTHR30069">
    <property type="entry name" value="TONB-DEPENDENT OUTER MEMBRANE RECEPTOR"/>
    <property type="match status" value="1"/>
</dbReference>
<keyword evidence="9 10" id="KW-0998">Cell outer membrane</keyword>
<evidence type="ECO:0000256" key="3">
    <source>
        <dbReference type="ARBA" id="ARBA00022452"/>
    </source>
</evidence>
<name>A0A223NS05_9SPHI</name>
<keyword evidence="8 14" id="KW-0675">Receptor</keyword>
<evidence type="ECO:0000259" key="13">
    <source>
        <dbReference type="Pfam" id="PF07715"/>
    </source>
</evidence>
<organism evidence="14 15">
    <name type="scientific">Mucilaginibacter xinganensis</name>
    <dbReference type="NCBI Taxonomy" id="1234841"/>
    <lineage>
        <taxon>Bacteria</taxon>
        <taxon>Pseudomonadati</taxon>
        <taxon>Bacteroidota</taxon>
        <taxon>Sphingobacteriia</taxon>
        <taxon>Sphingobacteriales</taxon>
        <taxon>Sphingobacteriaceae</taxon>
        <taxon>Mucilaginibacter</taxon>
    </lineage>
</organism>
<keyword evidence="2 10" id="KW-0813">Transport</keyword>
<dbReference type="InterPro" id="IPR036942">
    <property type="entry name" value="Beta-barrel_TonB_sf"/>
</dbReference>
<evidence type="ECO:0000256" key="6">
    <source>
        <dbReference type="ARBA" id="ARBA00023077"/>
    </source>
</evidence>
<dbReference type="Pfam" id="PF00593">
    <property type="entry name" value="TonB_dep_Rec_b-barrel"/>
    <property type="match status" value="1"/>
</dbReference>
<proteinExistence type="inferred from homology"/>
<dbReference type="KEGG" id="muc:MuYL_0762"/>
<gene>
    <name evidence="14" type="ORF">MuYL_0762</name>
</gene>
<sequence>MKIPVTFKYILSVYLLVMVHAIAEAQSSISGKITDSKSHSGLAGATVRIPDLNISSISDSLGNYRLKNISHAAYLVEVKIIGYATHIETVDIKGDVKKDYALAPSATVLNEVVVTGVSSATDKQKTPIPLATVSNSELLQNSSSNVIDAITKTPGVSGMTNGPSISKPVIRGLGYNRVLTINDGVQQVDQAWFDEFGIEADGNAVNRYEILKGPGSLAYGSDAIAGVINLIPEAALPEGQTKGDVLFNYQTNNGLINNMFHLAGTKNGIAWSARIDNTMAHAYRNKYDGYVLNSQFSNFNADATIGIHRKWGYSQLHASYFDLRTGIVDGTRDSLSGKMVRPVSYPDLNGGEPTYVLPTHQEQTTYTPFVINQKIRHTKVVWDNNIAAGSGRIKGIFSWQKNQRQENNDPTIPDVSDIYYSSNAATYDVRYVSSQEGTFNYTGGVNGVYQSSQSLGTLLLIPNYNFFEIGAFAIANKKIGNLNLSGGIRYDTRTFNGIDHWVDSTTQAPVAPNAENAFHEFQGFKSHFNGISFSVGGAYNFSKNVFLKANLSRGWRAPNVAEAAANGVHDGTVVYEIGDHDIKPETSLEEDIAFGVNSKDVDFEIDLFNNRISNFIYARGLKDALGADSINNSLNAVGLGAAPVYKYTNGTAQLYGGEVAFNIHPSSISWVELNTTFSYVYGHLVNAPDSTKYLPFVPPTRITADLKFPVTKIGNFIKNAYFKAGMLTCFQQNDVYRQYAIYSGLNTALTPYEYAASTSATKGYVLFNAGAGGDIVSKGKTICSLYLICNNIFNTAYIDYMSRFKYLPVNYTTGRVGVYNMGRNLSIKLLIPLNFSGSHI</sequence>
<keyword evidence="15" id="KW-1185">Reference proteome</keyword>
<dbReference type="InterPro" id="IPR012910">
    <property type="entry name" value="Plug_dom"/>
</dbReference>
<comment type="similarity">
    <text evidence="10 11">Belongs to the TonB-dependent receptor family.</text>
</comment>
<dbReference type="GO" id="GO:0015344">
    <property type="term" value="F:siderophore uptake transmembrane transporter activity"/>
    <property type="evidence" value="ECO:0007669"/>
    <property type="project" value="TreeGrafter"/>
</dbReference>
<dbReference type="PROSITE" id="PS52016">
    <property type="entry name" value="TONB_DEPENDENT_REC_3"/>
    <property type="match status" value="1"/>
</dbReference>
<evidence type="ECO:0000313" key="14">
    <source>
        <dbReference type="EMBL" id="ASU32662.1"/>
    </source>
</evidence>
<reference evidence="14 15" key="1">
    <citation type="submission" date="2017-08" db="EMBL/GenBank/DDBJ databases">
        <title>Complete genome sequence of Mucilaginibacter sp. strain BJC16-A31.</title>
        <authorList>
            <consortium name="Henan University of Science and Technology"/>
            <person name="You X."/>
        </authorList>
    </citation>
    <scope>NUCLEOTIDE SEQUENCE [LARGE SCALE GENOMIC DNA]</scope>
    <source>
        <strain evidence="14 15">BJC16-A31</strain>
    </source>
</reference>
<evidence type="ECO:0000259" key="12">
    <source>
        <dbReference type="Pfam" id="PF00593"/>
    </source>
</evidence>
<dbReference type="AlphaFoldDB" id="A0A223NS05"/>
<dbReference type="InterPro" id="IPR039426">
    <property type="entry name" value="TonB-dep_rcpt-like"/>
</dbReference>
<dbReference type="RefSeq" id="WP_094569225.1">
    <property type="nucleotide sequence ID" value="NZ_CP022743.1"/>
</dbReference>
<accession>A0A223NS05</accession>
<dbReference type="Gene3D" id="2.40.170.20">
    <property type="entry name" value="TonB-dependent receptor, beta-barrel domain"/>
    <property type="match status" value="1"/>
</dbReference>
<evidence type="ECO:0000256" key="5">
    <source>
        <dbReference type="ARBA" id="ARBA00022729"/>
    </source>
</evidence>
<evidence type="ECO:0000256" key="11">
    <source>
        <dbReference type="RuleBase" id="RU003357"/>
    </source>
</evidence>
<dbReference type="Gene3D" id="2.60.40.1120">
    <property type="entry name" value="Carboxypeptidase-like, regulatory domain"/>
    <property type="match status" value="1"/>
</dbReference>
<keyword evidence="3 10" id="KW-1134">Transmembrane beta strand</keyword>
<dbReference type="InterPro" id="IPR037066">
    <property type="entry name" value="Plug_dom_sf"/>
</dbReference>
<dbReference type="OrthoDB" id="9795928at2"/>
<evidence type="ECO:0000256" key="1">
    <source>
        <dbReference type="ARBA" id="ARBA00004571"/>
    </source>
</evidence>
<evidence type="ECO:0000313" key="15">
    <source>
        <dbReference type="Proteomes" id="UP000215002"/>
    </source>
</evidence>
<keyword evidence="4 10" id="KW-0812">Transmembrane</keyword>
<dbReference type="PANTHER" id="PTHR30069:SF29">
    <property type="entry name" value="HEMOGLOBIN AND HEMOGLOBIN-HAPTOGLOBIN-BINDING PROTEIN 1-RELATED"/>
    <property type="match status" value="1"/>
</dbReference>
<keyword evidence="5" id="KW-0732">Signal</keyword>
<dbReference type="InterPro" id="IPR008969">
    <property type="entry name" value="CarboxyPept-like_regulatory"/>
</dbReference>
<evidence type="ECO:0000256" key="8">
    <source>
        <dbReference type="ARBA" id="ARBA00023170"/>
    </source>
</evidence>
<keyword evidence="7 10" id="KW-0472">Membrane</keyword>
<dbReference type="Gene3D" id="2.170.130.10">
    <property type="entry name" value="TonB-dependent receptor, plug domain"/>
    <property type="match status" value="1"/>
</dbReference>
<protein>
    <submittedName>
        <fullName evidence="14">TonB-dependent receptor, putative</fullName>
    </submittedName>
</protein>
<keyword evidence="6 11" id="KW-0798">TonB box</keyword>
<dbReference type="SUPFAM" id="SSF49464">
    <property type="entry name" value="Carboxypeptidase regulatory domain-like"/>
    <property type="match status" value="1"/>
</dbReference>
<feature type="domain" description="TonB-dependent receptor plug" evidence="13">
    <location>
        <begin position="122"/>
        <end position="227"/>
    </location>
</feature>
<dbReference type="InterPro" id="IPR000531">
    <property type="entry name" value="Beta-barrel_TonB"/>
</dbReference>
<dbReference type="Pfam" id="PF07715">
    <property type="entry name" value="Plug"/>
    <property type="match status" value="1"/>
</dbReference>
<comment type="subcellular location">
    <subcellularLocation>
        <location evidence="1 10">Cell outer membrane</location>
        <topology evidence="1 10">Multi-pass membrane protein</topology>
    </subcellularLocation>
</comment>